<dbReference type="Proteomes" id="UP000292302">
    <property type="component" value="Unassembled WGS sequence"/>
</dbReference>
<dbReference type="Pfam" id="PF04325">
    <property type="entry name" value="DUF465"/>
    <property type="match status" value="1"/>
</dbReference>
<name>A0A4Q9QJF3_9GAMM</name>
<reference evidence="1 2" key="1">
    <citation type="submission" date="2018-06" db="EMBL/GenBank/DDBJ databases">
        <title>Three novel Pseudomonas species isolated from symptomatic oak.</title>
        <authorList>
            <person name="Bueno-Gonzalez V."/>
            <person name="Brady C."/>
        </authorList>
    </citation>
    <scope>NUCLEOTIDE SEQUENCE [LARGE SCALE GENOMIC DNA]</scope>
    <source>
        <strain evidence="1 2">P9A</strain>
    </source>
</reference>
<dbReference type="EMBL" id="QJUI01000013">
    <property type="protein sequence ID" value="TBU76770.1"/>
    <property type="molecule type" value="Genomic_DNA"/>
</dbReference>
<sequence length="97" mass="11396">MRSVGLRSILEQPYEEECPMTAEHNLREEFREYGDTLTERRKSNPGFDGLVGRYQDLDKRIVELESGNQPFDDETLGRLRRERVLLKDRIVQQLADA</sequence>
<proteinExistence type="predicted"/>
<keyword evidence="2" id="KW-1185">Reference proteome</keyword>
<accession>A0A4Q9QJF3</accession>
<comment type="caution">
    <text evidence="1">The sequence shown here is derived from an EMBL/GenBank/DDBJ whole genome shotgun (WGS) entry which is preliminary data.</text>
</comment>
<protein>
    <submittedName>
        <fullName evidence="1">GTP-binding protein</fullName>
    </submittedName>
</protein>
<evidence type="ECO:0000313" key="2">
    <source>
        <dbReference type="Proteomes" id="UP000292302"/>
    </source>
</evidence>
<organism evidence="1 2">
    <name type="scientific">Phytopseudomonas daroniae</name>
    <dbReference type="NCBI Taxonomy" id="2487519"/>
    <lineage>
        <taxon>Bacteria</taxon>
        <taxon>Pseudomonadati</taxon>
        <taxon>Pseudomonadota</taxon>
        <taxon>Gammaproteobacteria</taxon>
        <taxon>Pseudomonadales</taxon>
        <taxon>Pseudomonadaceae</taxon>
        <taxon>Phytopseudomonas</taxon>
    </lineage>
</organism>
<evidence type="ECO:0000313" key="1">
    <source>
        <dbReference type="EMBL" id="TBU76770.1"/>
    </source>
</evidence>
<dbReference type="AlphaFoldDB" id="A0A4Q9QJF3"/>
<gene>
    <name evidence="1" type="ORF">DNK06_15890</name>
</gene>
<dbReference type="InterPro" id="IPR038444">
    <property type="entry name" value="DUF465_sf"/>
</dbReference>
<dbReference type="InterPro" id="IPR007420">
    <property type="entry name" value="DUF465"/>
</dbReference>
<dbReference type="Gene3D" id="6.10.280.50">
    <property type="match status" value="1"/>
</dbReference>